<evidence type="ECO:0000259" key="2">
    <source>
        <dbReference type="Pfam" id="PF02371"/>
    </source>
</evidence>
<name>A0A6J4VVS7_9BACT</name>
<dbReference type="Pfam" id="PF02371">
    <property type="entry name" value="Transposase_20"/>
    <property type="match status" value="1"/>
</dbReference>
<dbReference type="GO" id="GO:0004803">
    <property type="term" value="F:transposase activity"/>
    <property type="evidence" value="ECO:0007669"/>
    <property type="project" value="InterPro"/>
</dbReference>
<dbReference type="PANTHER" id="PTHR33055">
    <property type="entry name" value="TRANSPOSASE FOR INSERTION SEQUENCE ELEMENT IS1111A"/>
    <property type="match status" value="1"/>
</dbReference>
<organism evidence="3">
    <name type="scientific">uncultured Thermomicrobiales bacterium</name>
    <dbReference type="NCBI Taxonomy" id="1645740"/>
    <lineage>
        <taxon>Bacteria</taxon>
        <taxon>Pseudomonadati</taxon>
        <taxon>Thermomicrobiota</taxon>
        <taxon>Thermomicrobia</taxon>
        <taxon>Thermomicrobiales</taxon>
        <taxon>environmental samples</taxon>
    </lineage>
</organism>
<dbReference type="GO" id="GO:0006313">
    <property type="term" value="P:DNA transposition"/>
    <property type="evidence" value="ECO:0007669"/>
    <property type="project" value="InterPro"/>
</dbReference>
<dbReference type="InterPro" id="IPR047650">
    <property type="entry name" value="Transpos_IS110"/>
</dbReference>
<dbReference type="PANTHER" id="PTHR33055:SF13">
    <property type="entry name" value="TRANSPOSASE"/>
    <property type="match status" value="1"/>
</dbReference>
<feature type="region of interest" description="Disordered" evidence="1">
    <location>
        <begin position="1"/>
        <end position="20"/>
    </location>
</feature>
<accession>A0A6J4VVS7</accession>
<reference evidence="3" key="1">
    <citation type="submission" date="2020-02" db="EMBL/GenBank/DDBJ databases">
        <authorList>
            <person name="Meier V. D."/>
        </authorList>
    </citation>
    <scope>NUCLEOTIDE SEQUENCE</scope>
    <source>
        <strain evidence="3">AVDCRST_MAG18</strain>
    </source>
</reference>
<evidence type="ECO:0000313" key="3">
    <source>
        <dbReference type="EMBL" id="CAA9589495.1"/>
    </source>
</evidence>
<dbReference type="AlphaFoldDB" id="A0A6J4VVS7"/>
<dbReference type="InterPro" id="IPR003346">
    <property type="entry name" value="Transposase_20"/>
</dbReference>
<evidence type="ECO:0000256" key="1">
    <source>
        <dbReference type="SAM" id="MobiDB-lite"/>
    </source>
</evidence>
<gene>
    <name evidence="3" type="ORF">AVDCRST_MAG18-4656</name>
</gene>
<proteinExistence type="predicted"/>
<dbReference type="EMBL" id="CADCWN010000373">
    <property type="protein sequence ID" value="CAA9589495.1"/>
    <property type="molecule type" value="Genomic_DNA"/>
</dbReference>
<protein>
    <recommendedName>
        <fullName evidence="2">Transposase IS116/IS110/IS902 C-terminal domain-containing protein</fullName>
    </recommendedName>
</protein>
<feature type="region of interest" description="Disordered" evidence="1">
    <location>
        <begin position="75"/>
        <end position="96"/>
    </location>
</feature>
<sequence>MPRESGRRIRGRPQIGHEGNGRLRTALYMVTRSATRDTPASKAFYERLRAAGKSVKVARCAAARKLLHQAWAPGSKQCRFDPDQQQQHKALPRLAA</sequence>
<feature type="domain" description="Transposase IS116/IS110/IS902 C-terminal" evidence="2">
    <location>
        <begin position="2"/>
        <end position="46"/>
    </location>
</feature>
<dbReference type="GO" id="GO:0003677">
    <property type="term" value="F:DNA binding"/>
    <property type="evidence" value="ECO:0007669"/>
    <property type="project" value="InterPro"/>
</dbReference>